<dbReference type="Pfam" id="PF00067">
    <property type="entry name" value="p450"/>
    <property type="match status" value="1"/>
</dbReference>
<dbReference type="InterPro" id="IPR017972">
    <property type="entry name" value="Cyt_P450_CS"/>
</dbReference>
<dbReference type="AlphaFoldDB" id="A0A914XLL0"/>
<protein>
    <submittedName>
        <fullName evidence="12">Uncharacterized protein</fullName>
    </submittedName>
</protein>
<evidence type="ECO:0000256" key="1">
    <source>
        <dbReference type="ARBA" id="ARBA00001971"/>
    </source>
</evidence>
<dbReference type="PROSITE" id="PS00086">
    <property type="entry name" value="CYTOCHROME_P450"/>
    <property type="match status" value="1"/>
</dbReference>
<dbReference type="Proteomes" id="UP000887566">
    <property type="component" value="Unplaced"/>
</dbReference>
<dbReference type="Gene3D" id="1.10.630.10">
    <property type="entry name" value="Cytochrome P450"/>
    <property type="match status" value="1"/>
</dbReference>
<dbReference type="GO" id="GO:0008395">
    <property type="term" value="F:steroid hydroxylase activity"/>
    <property type="evidence" value="ECO:0007669"/>
    <property type="project" value="TreeGrafter"/>
</dbReference>
<evidence type="ECO:0000256" key="3">
    <source>
        <dbReference type="ARBA" id="ARBA00022617"/>
    </source>
</evidence>
<dbReference type="CDD" id="cd11055">
    <property type="entry name" value="CYP3A-like"/>
    <property type="match status" value="1"/>
</dbReference>
<keyword evidence="11" id="KW-1185">Reference proteome</keyword>
<dbReference type="InterPro" id="IPR050705">
    <property type="entry name" value="Cytochrome_P450_3A"/>
</dbReference>
<reference evidence="12" key="1">
    <citation type="submission" date="2022-11" db="UniProtKB">
        <authorList>
            <consortium name="WormBaseParasite"/>
        </authorList>
    </citation>
    <scope>IDENTIFICATION</scope>
</reference>
<organism evidence="11 12">
    <name type="scientific">Plectus sambesii</name>
    <dbReference type="NCBI Taxonomy" id="2011161"/>
    <lineage>
        <taxon>Eukaryota</taxon>
        <taxon>Metazoa</taxon>
        <taxon>Ecdysozoa</taxon>
        <taxon>Nematoda</taxon>
        <taxon>Chromadorea</taxon>
        <taxon>Plectida</taxon>
        <taxon>Plectina</taxon>
        <taxon>Plectoidea</taxon>
        <taxon>Plectidae</taxon>
        <taxon>Plectus</taxon>
    </lineage>
</organism>
<dbReference type="PANTHER" id="PTHR24302:SF15">
    <property type="entry name" value="FATTY-ACID PEROXYGENASE"/>
    <property type="match status" value="1"/>
</dbReference>
<keyword evidence="4 9" id="KW-0479">Metal-binding</keyword>
<comment type="function">
    <text evidence="8">Cytochromes P450 are a group of heme-thiolate monooxygenases. They oxidize a variety of structurally unrelated compounds, including steroids, fatty acids, and xenobiotics.</text>
</comment>
<dbReference type="PRINTS" id="PR00385">
    <property type="entry name" value="P450"/>
</dbReference>
<keyword evidence="6 9" id="KW-0408">Iron</keyword>
<evidence type="ECO:0000256" key="10">
    <source>
        <dbReference type="RuleBase" id="RU000461"/>
    </source>
</evidence>
<feature type="binding site" description="axial binding residue" evidence="9">
    <location>
        <position position="359"/>
    </location>
    <ligand>
        <name>heme</name>
        <dbReference type="ChEBI" id="CHEBI:30413"/>
    </ligand>
    <ligandPart>
        <name>Fe</name>
        <dbReference type="ChEBI" id="CHEBI:18248"/>
    </ligandPart>
</feature>
<dbReference type="InterPro" id="IPR002401">
    <property type="entry name" value="Cyt_P450_E_grp-I"/>
</dbReference>
<keyword evidence="3 9" id="KW-0349">Heme</keyword>
<dbReference type="PRINTS" id="PR00463">
    <property type="entry name" value="EP450I"/>
</dbReference>
<proteinExistence type="inferred from homology"/>
<accession>A0A914XLL0</accession>
<dbReference type="FunFam" id="1.10.630.10:FF:000182">
    <property type="entry name" value="Cytochrome P450 3A4"/>
    <property type="match status" value="1"/>
</dbReference>
<evidence type="ECO:0000256" key="6">
    <source>
        <dbReference type="ARBA" id="ARBA00023004"/>
    </source>
</evidence>
<name>A0A914XLL0_9BILA</name>
<dbReference type="InterPro" id="IPR036396">
    <property type="entry name" value="Cyt_P450_sf"/>
</dbReference>
<dbReference type="PANTHER" id="PTHR24302">
    <property type="entry name" value="CYTOCHROME P450 FAMILY 3"/>
    <property type="match status" value="1"/>
</dbReference>
<dbReference type="WBParaSite" id="PSAMB.scaffold9033size5443.g32042.t1">
    <property type="protein sequence ID" value="PSAMB.scaffold9033size5443.g32042.t1"/>
    <property type="gene ID" value="PSAMB.scaffold9033size5443.g32042"/>
</dbReference>
<evidence type="ECO:0000256" key="9">
    <source>
        <dbReference type="PIRSR" id="PIRSR602401-1"/>
    </source>
</evidence>
<evidence type="ECO:0000256" key="5">
    <source>
        <dbReference type="ARBA" id="ARBA00023002"/>
    </source>
</evidence>
<comment type="similarity">
    <text evidence="2 10">Belongs to the cytochrome P450 family.</text>
</comment>
<sequence length="415" mass="47259">MLGLQPDFEGGRVTSNILGILEGDHWKNVRTTITPAFTTGKMKNMVPIFNDCMKIFGEIATEYTNSGKPMDLKKLCGGFALDVIAKSAFGMDIDAQRGNSSSPFIKYAFELLNITPVDPKIMILLLFPNTIQLLEKIFKFQYFFAEGDEFFKNLLHAMIEERQKIPKKTNPDFMQLLLNAMRDPEGEMEVDKEIAHEETASGKRVKLTELEIMSQLLIFLLAGYETTATTLHFALYMLAMHPEVQDKLVDEIHEVIGQTDEILYEHIGKFTYLDQVISETLRMFPALPRIDRDCSKDVVINDVKIPKGCAVGVPVWVIHYDPEIYPNPQTFDPERFSPEEKANRDPLAYLPFGYGPRNCIGMRFAQLEMRMALAYLVKNFKFVPSEPKQKLPVKLILQGITKPASPLYVTVEKRT</sequence>
<dbReference type="GO" id="GO:0005506">
    <property type="term" value="F:iron ion binding"/>
    <property type="evidence" value="ECO:0007669"/>
    <property type="project" value="InterPro"/>
</dbReference>
<dbReference type="GO" id="GO:0020037">
    <property type="term" value="F:heme binding"/>
    <property type="evidence" value="ECO:0007669"/>
    <property type="project" value="InterPro"/>
</dbReference>
<evidence type="ECO:0000313" key="11">
    <source>
        <dbReference type="Proteomes" id="UP000887566"/>
    </source>
</evidence>
<dbReference type="SUPFAM" id="SSF48264">
    <property type="entry name" value="Cytochrome P450"/>
    <property type="match status" value="1"/>
</dbReference>
<evidence type="ECO:0000256" key="7">
    <source>
        <dbReference type="ARBA" id="ARBA00023033"/>
    </source>
</evidence>
<evidence type="ECO:0000313" key="12">
    <source>
        <dbReference type="WBParaSite" id="PSAMB.scaffold9033size5443.g32042.t1"/>
    </source>
</evidence>
<evidence type="ECO:0000256" key="8">
    <source>
        <dbReference type="ARBA" id="ARBA00043906"/>
    </source>
</evidence>
<evidence type="ECO:0000256" key="2">
    <source>
        <dbReference type="ARBA" id="ARBA00010617"/>
    </source>
</evidence>
<dbReference type="InterPro" id="IPR001128">
    <property type="entry name" value="Cyt_P450"/>
</dbReference>
<evidence type="ECO:0000256" key="4">
    <source>
        <dbReference type="ARBA" id="ARBA00022723"/>
    </source>
</evidence>
<comment type="cofactor">
    <cofactor evidence="1 9">
        <name>heme</name>
        <dbReference type="ChEBI" id="CHEBI:30413"/>
    </cofactor>
</comment>
<keyword evidence="7 10" id="KW-0503">Monooxygenase</keyword>
<dbReference type="GO" id="GO:0016705">
    <property type="term" value="F:oxidoreductase activity, acting on paired donors, with incorporation or reduction of molecular oxygen"/>
    <property type="evidence" value="ECO:0007669"/>
    <property type="project" value="InterPro"/>
</dbReference>
<keyword evidence="5 10" id="KW-0560">Oxidoreductase</keyword>